<evidence type="ECO:0000313" key="2">
    <source>
        <dbReference type="Proteomes" id="UP000070376"/>
    </source>
</evidence>
<evidence type="ECO:0000313" key="1">
    <source>
        <dbReference type="EMBL" id="KWZ79008.1"/>
    </source>
</evidence>
<sequence length="48" mass="5249">MGRGVAFANDIGKSVEASNHEHASTVSQAVNINRHGRHPGFFIRFSKI</sequence>
<gene>
    <name evidence="1" type="ORF">HMPREF3213_02816</name>
</gene>
<dbReference type="EMBL" id="LRPN01000126">
    <property type="protein sequence ID" value="KWZ79008.1"/>
    <property type="molecule type" value="Genomic_DNA"/>
</dbReference>
<dbReference type="Proteomes" id="UP000070376">
    <property type="component" value="Unassembled WGS sequence"/>
</dbReference>
<organism evidence="1 2">
    <name type="scientific">Heyndrickxia coagulans</name>
    <name type="common">Weizmannia coagulans</name>
    <dbReference type="NCBI Taxonomy" id="1398"/>
    <lineage>
        <taxon>Bacteria</taxon>
        <taxon>Bacillati</taxon>
        <taxon>Bacillota</taxon>
        <taxon>Bacilli</taxon>
        <taxon>Bacillales</taxon>
        <taxon>Bacillaceae</taxon>
        <taxon>Heyndrickxia</taxon>
    </lineage>
</organism>
<name>A0A133KHK1_HEYCO</name>
<reference evidence="2" key="1">
    <citation type="submission" date="2016-01" db="EMBL/GenBank/DDBJ databases">
        <authorList>
            <person name="Mitreva M."/>
            <person name="Pepin K.H."/>
            <person name="Mihindukulasuriya K.A."/>
            <person name="Fulton R."/>
            <person name="Fronick C."/>
            <person name="O'Laughlin M."/>
            <person name="Miner T."/>
            <person name="Herter B."/>
            <person name="Rosa B.A."/>
            <person name="Cordes M."/>
            <person name="Tomlinson C."/>
            <person name="Wollam A."/>
            <person name="Palsikar V.B."/>
            <person name="Mardis E.R."/>
            <person name="Wilson R.K."/>
        </authorList>
    </citation>
    <scope>NUCLEOTIDE SEQUENCE [LARGE SCALE GENOMIC DNA]</scope>
    <source>
        <strain evidence="2">GED7749B</strain>
    </source>
</reference>
<accession>A0A133KHK1</accession>
<protein>
    <submittedName>
        <fullName evidence="1">Uncharacterized protein</fullName>
    </submittedName>
</protein>
<comment type="caution">
    <text evidence="1">The sequence shown here is derived from an EMBL/GenBank/DDBJ whole genome shotgun (WGS) entry which is preliminary data.</text>
</comment>
<dbReference type="AlphaFoldDB" id="A0A133KHK1"/>
<proteinExistence type="predicted"/>